<accession>A0ACA9NIE5</accession>
<dbReference type="EMBL" id="CAJVPT010021091">
    <property type="protein sequence ID" value="CAG8652923.1"/>
    <property type="molecule type" value="Genomic_DNA"/>
</dbReference>
<sequence>SDEENPLIPGNSSYRTSRYPRYDRVREEELLNKIVQRAAENFIDISNTHATERLQPQDTIDRASEYREVMNEIKLDTKIFQKIQEHNTLPKLRNKKSFHSSSQPTPIVASPPPHVVLKEGCVTKEDEEWAMSDINRALEDIEVEYV</sequence>
<reference evidence="1" key="1">
    <citation type="submission" date="2021-06" db="EMBL/GenBank/DDBJ databases">
        <authorList>
            <person name="Kallberg Y."/>
            <person name="Tangrot J."/>
            <person name="Rosling A."/>
        </authorList>
    </citation>
    <scope>NUCLEOTIDE SEQUENCE</scope>
    <source>
        <strain evidence="1">CL356</strain>
    </source>
</reference>
<keyword evidence="2" id="KW-1185">Reference proteome</keyword>
<protein>
    <submittedName>
        <fullName evidence="1">17230_t:CDS:1</fullName>
    </submittedName>
</protein>
<feature type="non-terminal residue" evidence="1">
    <location>
        <position position="1"/>
    </location>
</feature>
<feature type="non-terminal residue" evidence="1">
    <location>
        <position position="146"/>
    </location>
</feature>
<dbReference type="Proteomes" id="UP000789525">
    <property type="component" value="Unassembled WGS sequence"/>
</dbReference>
<evidence type="ECO:0000313" key="2">
    <source>
        <dbReference type="Proteomes" id="UP000789525"/>
    </source>
</evidence>
<proteinExistence type="predicted"/>
<organism evidence="1 2">
    <name type="scientific">Acaulospora colombiana</name>
    <dbReference type="NCBI Taxonomy" id="27376"/>
    <lineage>
        <taxon>Eukaryota</taxon>
        <taxon>Fungi</taxon>
        <taxon>Fungi incertae sedis</taxon>
        <taxon>Mucoromycota</taxon>
        <taxon>Glomeromycotina</taxon>
        <taxon>Glomeromycetes</taxon>
        <taxon>Diversisporales</taxon>
        <taxon>Acaulosporaceae</taxon>
        <taxon>Acaulospora</taxon>
    </lineage>
</organism>
<gene>
    <name evidence="1" type="ORF">ACOLOM_LOCUS8310</name>
</gene>
<comment type="caution">
    <text evidence="1">The sequence shown here is derived from an EMBL/GenBank/DDBJ whole genome shotgun (WGS) entry which is preliminary data.</text>
</comment>
<name>A0ACA9NIE5_9GLOM</name>
<evidence type="ECO:0000313" key="1">
    <source>
        <dbReference type="EMBL" id="CAG8652923.1"/>
    </source>
</evidence>